<sequence>MIATQSPLSISISSRVHRSEKIWVIHRQRSMSLPWWIRPNSTNYSPTLTAKLENPSSLTPSPANLEVILTQLADEKFKGFYHYAGLCNITDANLDQISPYVDSILTDIEIDWVKSDVHDGLVSQGQGINLQIGDSWNISRYSPKYDSPHDQDQNSFQFDGVVIFSNIRITTKRPITHKYSIIHYAGVLYEVLSPLKQAKSDLLSLLIANAKLLIDEGVPDDISSQLCTWKLFSQLLHTTFSRNNLAFLMKAT</sequence>
<accession>A0ACC0U1I2</accession>
<keyword evidence="2" id="KW-1185">Reference proteome</keyword>
<protein>
    <submittedName>
        <fullName evidence="1">Uncharacterized protein</fullName>
    </submittedName>
</protein>
<evidence type="ECO:0000313" key="1">
    <source>
        <dbReference type="EMBL" id="KAI9457190.1"/>
    </source>
</evidence>
<organism evidence="1 2">
    <name type="scientific">Russula earlei</name>
    <dbReference type="NCBI Taxonomy" id="71964"/>
    <lineage>
        <taxon>Eukaryota</taxon>
        <taxon>Fungi</taxon>
        <taxon>Dikarya</taxon>
        <taxon>Basidiomycota</taxon>
        <taxon>Agaricomycotina</taxon>
        <taxon>Agaricomycetes</taxon>
        <taxon>Russulales</taxon>
        <taxon>Russulaceae</taxon>
        <taxon>Russula</taxon>
    </lineage>
</organism>
<dbReference type="EMBL" id="JAGFNK010000224">
    <property type="protein sequence ID" value="KAI9457190.1"/>
    <property type="molecule type" value="Genomic_DNA"/>
</dbReference>
<dbReference type="Proteomes" id="UP001207468">
    <property type="component" value="Unassembled WGS sequence"/>
</dbReference>
<name>A0ACC0U1I2_9AGAM</name>
<reference evidence="1" key="1">
    <citation type="submission" date="2021-03" db="EMBL/GenBank/DDBJ databases">
        <title>Evolutionary priming and transition to the ectomycorrhizal habit in an iconic lineage of mushroom-forming fungi: is preadaptation a requirement?</title>
        <authorList>
            <consortium name="DOE Joint Genome Institute"/>
            <person name="Looney B.P."/>
            <person name="Miyauchi S."/>
            <person name="Morin E."/>
            <person name="Drula E."/>
            <person name="Courty P.E."/>
            <person name="Chicoki N."/>
            <person name="Fauchery L."/>
            <person name="Kohler A."/>
            <person name="Kuo A."/>
            <person name="LaButti K."/>
            <person name="Pangilinan J."/>
            <person name="Lipzen A."/>
            <person name="Riley R."/>
            <person name="Andreopoulos W."/>
            <person name="He G."/>
            <person name="Johnson J."/>
            <person name="Barry K.W."/>
            <person name="Grigoriev I.V."/>
            <person name="Nagy L."/>
            <person name="Hibbett D."/>
            <person name="Henrissat B."/>
            <person name="Matheny P.B."/>
            <person name="Labbe J."/>
            <person name="Martin A.F."/>
        </authorList>
    </citation>
    <scope>NUCLEOTIDE SEQUENCE</scope>
    <source>
        <strain evidence="1">BPL698</strain>
    </source>
</reference>
<proteinExistence type="predicted"/>
<gene>
    <name evidence="1" type="ORF">F5148DRAFT_350466</name>
</gene>
<evidence type="ECO:0000313" key="2">
    <source>
        <dbReference type="Proteomes" id="UP001207468"/>
    </source>
</evidence>
<comment type="caution">
    <text evidence="1">The sequence shown here is derived from an EMBL/GenBank/DDBJ whole genome shotgun (WGS) entry which is preliminary data.</text>
</comment>